<dbReference type="EMBL" id="JACIEE010000002">
    <property type="protein sequence ID" value="MBB3975929.1"/>
    <property type="molecule type" value="Genomic_DNA"/>
</dbReference>
<dbReference type="Proteomes" id="UP000574761">
    <property type="component" value="Unassembled WGS sequence"/>
</dbReference>
<dbReference type="AlphaFoldDB" id="A0A7W6DBK9"/>
<protein>
    <submittedName>
        <fullName evidence="1">Uncharacterized protein</fullName>
    </submittedName>
</protein>
<accession>A0A7W6DBK9</accession>
<comment type="caution">
    <text evidence="1">The sequence shown here is derived from an EMBL/GenBank/DDBJ whole genome shotgun (WGS) entry which is preliminary data.</text>
</comment>
<proteinExistence type="predicted"/>
<evidence type="ECO:0000313" key="1">
    <source>
        <dbReference type="EMBL" id="MBB3975929.1"/>
    </source>
</evidence>
<evidence type="ECO:0000313" key="2">
    <source>
        <dbReference type="Proteomes" id="UP000574761"/>
    </source>
</evidence>
<sequence>MHLVIALLQPTPPPTAADGRSPELVPTVPVPGAGIELPQIGIDFRDFGIGIRER</sequence>
<gene>
    <name evidence="1" type="ORF">GGQ64_001116</name>
</gene>
<organism evidence="1 2">
    <name type="scientific">Mycoplana azooxidifex</name>
    <dbReference type="NCBI Taxonomy" id="1636188"/>
    <lineage>
        <taxon>Bacteria</taxon>
        <taxon>Pseudomonadati</taxon>
        <taxon>Pseudomonadota</taxon>
        <taxon>Alphaproteobacteria</taxon>
        <taxon>Hyphomicrobiales</taxon>
        <taxon>Rhizobiaceae</taxon>
        <taxon>Mycoplana</taxon>
    </lineage>
</organism>
<keyword evidence="2" id="KW-1185">Reference proteome</keyword>
<reference evidence="1 2" key="1">
    <citation type="submission" date="2020-08" db="EMBL/GenBank/DDBJ databases">
        <title>Genomic Encyclopedia of Type Strains, Phase IV (KMG-IV): sequencing the most valuable type-strain genomes for metagenomic binning, comparative biology and taxonomic classification.</title>
        <authorList>
            <person name="Goeker M."/>
        </authorList>
    </citation>
    <scope>NUCLEOTIDE SEQUENCE [LARGE SCALE GENOMIC DNA]</scope>
    <source>
        <strain evidence="1 2">DSM 100211</strain>
    </source>
</reference>
<name>A0A7W6DBK9_9HYPH</name>